<evidence type="ECO:0000256" key="4">
    <source>
        <dbReference type="ARBA" id="ARBA00023004"/>
    </source>
</evidence>
<evidence type="ECO:0000313" key="6">
    <source>
        <dbReference type="EMBL" id="RAW11999.1"/>
    </source>
</evidence>
<evidence type="ECO:0000313" key="7">
    <source>
        <dbReference type="Proteomes" id="UP000250462"/>
    </source>
</evidence>
<dbReference type="OrthoDB" id="177652at2"/>
<keyword evidence="4" id="KW-0408">Iron</keyword>
<dbReference type="PANTHER" id="PTHR43498:SF1">
    <property type="entry name" value="COB--COM HETERODISULFIDE REDUCTASE IRON-SULFUR SUBUNIT A"/>
    <property type="match status" value="1"/>
</dbReference>
<dbReference type="GO" id="GO:0016491">
    <property type="term" value="F:oxidoreductase activity"/>
    <property type="evidence" value="ECO:0007669"/>
    <property type="project" value="UniProtKB-KW"/>
</dbReference>
<reference evidence="6 7" key="1">
    <citation type="submission" date="2018-06" db="EMBL/GenBank/DDBJ databases">
        <title>Phytoactinopolyspora halophila sp. nov., a novel halophilic actinomycete isolated from a saline soil in China.</title>
        <authorList>
            <person name="Tang S.-K."/>
        </authorList>
    </citation>
    <scope>NUCLEOTIDE SEQUENCE [LARGE SCALE GENOMIC DNA]</scope>
    <source>
        <strain evidence="6 7">YIM 96934</strain>
    </source>
</reference>
<protein>
    <submittedName>
        <fullName evidence="6">FAD-dependent oxidoreductase</fullName>
    </submittedName>
</protein>
<dbReference type="GO" id="GO:0051539">
    <property type="term" value="F:4 iron, 4 sulfur cluster binding"/>
    <property type="evidence" value="ECO:0007669"/>
    <property type="project" value="UniProtKB-KW"/>
</dbReference>
<keyword evidence="5" id="KW-0411">Iron-sulfur</keyword>
<dbReference type="GO" id="GO:0046872">
    <property type="term" value="F:metal ion binding"/>
    <property type="evidence" value="ECO:0007669"/>
    <property type="project" value="UniProtKB-KW"/>
</dbReference>
<comment type="caution">
    <text evidence="6">The sequence shown here is derived from an EMBL/GenBank/DDBJ whole genome shotgun (WGS) entry which is preliminary data.</text>
</comment>
<dbReference type="AlphaFoldDB" id="A0A329QJX5"/>
<gene>
    <name evidence="6" type="ORF">DPM12_15085</name>
</gene>
<accession>A0A329QJX5</accession>
<proteinExistence type="predicted"/>
<dbReference type="Gene3D" id="3.50.50.60">
    <property type="entry name" value="FAD/NAD(P)-binding domain"/>
    <property type="match status" value="1"/>
</dbReference>
<organism evidence="6 7">
    <name type="scientific">Phytoactinopolyspora halophila</name>
    <dbReference type="NCBI Taxonomy" id="1981511"/>
    <lineage>
        <taxon>Bacteria</taxon>
        <taxon>Bacillati</taxon>
        <taxon>Actinomycetota</taxon>
        <taxon>Actinomycetes</taxon>
        <taxon>Jiangellales</taxon>
        <taxon>Jiangellaceae</taxon>
        <taxon>Phytoactinopolyspora</taxon>
    </lineage>
</organism>
<dbReference type="InterPro" id="IPR036188">
    <property type="entry name" value="FAD/NAD-bd_sf"/>
</dbReference>
<keyword evidence="3" id="KW-0560">Oxidoreductase</keyword>
<evidence type="ECO:0000256" key="5">
    <source>
        <dbReference type="ARBA" id="ARBA00023014"/>
    </source>
</evidence>
<keyword evidence="7" id="KW-1185">Reference proteome</keyword>
<dbReference type="EMBL" id="QMIG01000017">
    <property type="protein sequence ID" value="RAW11999.1"/>
    <property type="molecule type" value="Genomic_DNA"/>
</dbReference>
<evidence type="ECO:0000256" key="3">
    <source>
        <dbReference type="ARBA" id="ARBA00023002"/>
    </source>
</evidence>
<dbReference type="PRINTS" id="PR00411">
    <property type="entry name" value="PNDRDTASEI"/>
</dbReference>
<sequence>MRHYDVVVVGGGPAGVVAATQAGRAGARTLLVEKDSRLGGVTINAGINVPGLFHAWGRQIIAGIGWELVERTVRESGAQMPDFSDPEANFVMHQPLVDPMIYSHLCDNFVLDSGCELLLHTMIAEISQIQDSWTLRLCGKGGMETISTRQLVDCTGDANMVFIAGYKVHVHEETQPATLDCDLAGYDLDSIDIQKIDLEFQQAIERGEISASDGCWNVDNPRVDFLRKNGRNANHVISVNARDSVGRTQAEIEGRRSVYRMVRFLRQQPGLEDVYVARISAEVGIRETVTIEGKGAVTLDDYKTGRLWDDAVCYSFYPIDLHGVDSSSWFFESMEYGKVGSIPRRALLPRDSRNLLVAGRCFASDRWANSAGRVQASCMAMGQSAGALAALAAQDRSDPEEVNMDQLKRLLKQHGAIVPEVSFRFNA</sequence>
<keyword evidence="2" id="KW-0479">Metal-binding</keyword>
<dbReference type="Pfam" id="PF12831">
    <property type="entry name" value="FAD_oxidored"/>
    <property type="match status" value="1"/>
</dbReference>
<dbReference type="Proteomes" id="UP000250462">
    <property type="component" value="Unassembled WGS sequence"/>
</dbReference>
<evidence type="ECO:0000256" key="2">
    <source>
        <dbReference type="ARBA" id="ARBA00022723"/>
    </source>
</evidence>
<dbReference type="SUPFAM" id="SSF51905">
    <property type="entry name" value="FAD/NAD(P)-binding domain"/>
    <property type="match status" value="1"/>
</dbReference>
<keyword evidence="1" id="KW-0004">4Fe-4S</keyword>
<name>A0A329QJX5_9ACTN</name>
<evidence type="ECO:0000256" key="1">
    <source>
        <dbReference type="ARBA" id="ARBA00022485"/>
    </source>
</evidence>
<dbReference type="PANTHER" id="PTHR43498">
    <property type="entry name" value="FERREDOXIN:COB-COM HETERODISULFIDE REDUCTASE SUBUNIT A"/>
    <property type="match status" value="1"/>
</dbReference>
<dbReference type="InterPro" id="IPR039650">
    <property type="entry name" value="HdrA-like"/>
</dbReference>